<dbReference type="EMBL" id="CP124755">
    <property type="protein sequence ID" value="WGZ90239.1"/>
    <property type="molecule type" value="Genomic_DNA"/>
</dbReference>
<evidence type="ECO:0000259" key="4">
    <source>
        <dbReference type="Pfam" id="PF05433"/>
    </source>
</evidence>
<dbReference type="PANTHER" id="PTHR35603">
    <property type="match status" value="1"/>
</dbReference>
<dbReference type="AlphaFoldDB" id="A0AA95KDJ4"/>
<keyword evidence="3" id="KW-0732">Signal</keyword>
<sequence>MKLIVKSTVMSTALLSTLLISGCGSMNNTQGGTITGAVVGGIVGNQIGKGLGNDVATVAGAVLGGYIGGQVGAQMDANDRAHVGQALYSGRPVSWQNSSTGARYNAQPGAVYRVNSTTVCRPVNVVGYINGRQENVQMRACQTRTGQWQAVN</sequence>
<dbReference type="InterPro" id="IPR008816">
    <property type="entry name" value="Gly_zipper_2TM_dom"/>
</dbReference>
<evidence type="ECO:0000256" key="1">
    <source>
        <dbReference type="ARBA" id="ARBA00004370"/>
    </source>
</evidence>
<dbReference type="PANTHER" id="PTHR35603:SF2">
    <property type="entry name" value="OUTER MEMBRANE LIPOPROTEIN"/>
    <property type="match status" value="1"/>
</dbReference>
<feature type="domain" description="Glycine zipper 2TM" evidence="4">
    <location>
        <begin position="31"/>
        <end position="72"/>
    </location>
</feature>
<feature type="signal peptide" evidence="3">
    <location>
        <begin position="1"/>
        <end position="21"/>
    </location>
</feature>
<dbReference type="InterPro" id="IPR051407">
    <property type="entry name" value="Bact_OM_lipoprot/Surf_antigen"/>
</dbReference>
<reference evidence="5" key="2">
    <citation type="submission" date="2023-04" db="EMBL/GenBank/DDBJ databases">
        <authorList>
            <person name="Beletskiy A.V."/>
            <person name="Mardanov A.V."/>
            <person name="Ravin N.V."/>
        </authorList>
    </citation>
    <scope>NUCLEOTIDE SEQUENCE</scope>
    <source>
        <strain evidence="5">GKL-01</strain>
    </source>
</reference>
<evidence type="ECO:0000313" key="5">
    <source>
        <dbReference type="EMBL" id="WGZ90239.1"/>
    </source>
</evidence>
<dbReference type="Pfam" id="PF05433">
    <property type="entry name" value="Rick_17kDa_Anti"/>
    <property type="match status" value="1"/>
</dbReference>
<accession>A0AA95KDJ4</accession>
<reference evidence="5" key="1">
    <citation type="journal article" date="2023" name="Int. J. Mol. Sci.">
        <title>Metagenomics Revealed a New Genus 'Candidatus Thiocaldithrix dubininis' gen. nov., sp. nov. and a New Species 'Candidatus Thiothrix putei' sp. nov. in the Family Thiotrichaceae, Some Members of Which Have Traits of Both Na+- and H+-Motive Energetics.</title>
        <authorList>
            <person name="Ravin N.V."/>
            <person name="Muntyan M.S."/>
            <person name="Smolyakov D.D."/>
            <person name="Rudenko T.S."/>
            <person name="Beletsky A.V."/>
            <person name="Mardanov A.V."/>
            <person name="Grabovich M.Y."/>
        </authorList>
    </citation>
    <scope>NUCLEOTIDE SEQUENCE</scope>
    <source>
        <strain evidence="5">GKL-01</strain>
    </source>
</reference>
<dbReference type="GO" id="GO:0019867">
    <property type="term" value="C:outer membrane"/>
    <property type="evidence" value="ECO:0007669"/>
    <property type="project" value="InterPro"/>
</dbReference>
<dbReference type="PIRSF" id="PIRSF002721">
    <property type="entry name" value="Surface_antigen_Rickettsia"/>
    <property type="match status" value="1"/>
</dbReference>
<gene>
    <name evidence="5" type="ORF">QJT80_12115</name>
</gene>
<comment type="subcellular location">
    <subcellularLocation>
        <location evidence="1">Membrane</location>
    </subcellularLocation>
</comment>
<evidence type="ECO:0000256" key="2">
    <source>
        <dbReference type="ARBA" id="ARBA00023136"/>
    </source>
</evidence>
<dbReference type="Proteomes" id="UP001300672">
    <property type="component" value="Chromosome"/>
</dbReference>
<name>A0AA95KDJ4_9GAMM</name>
<dbReference type="KEGG" id="tdu:QJT80_12115"/>
<evidence type="ECO:0000256" key="3">
    <source>
        <dbReference type="SAM" id="SignalP"/>
    </source>
</evidence>
<feature type="chain" id="PRO_5041709953" evidence="3">
    <location>
        <begin position="22"/>
        <end position="152"/>
    </location>
</feature>
<protein>
    <submittedName>
        <fullName evidence="5">Glycine zipper 2TM domain-containing protein</fullName>
    </submittedName>
</protein>
<dbReference type="InterPro" id="IPR016364">
    <property type="entry name" value="Surface_antigen_Rickettsia"/>
</dbReference>
<organism evidence="5">
    <name type="scientific">Candidatus Thiocaldithrix dubininis</name>
    <dbReference type="NCBI Taxonomy" id="3080823"/>
    <lineage>
        <taxon>Bacteria</taxon>
        <taxon>Pseudomonadati</taxon>
        <taxon>Pseudomonadota</taxon>
        <taxon>Gammaproteobacteria</taxon>
        <taxon>Thiotrichales</taxon>
        <taxon>Thiotrichaceae</taxon>
        <taxon>Candidatus Thiocaldithrix</taxon>
    </lineage>
</organism>
<proteinExistence type="predicted"/>
<keyword evidence="2" id="KW-0472">Membrane</keyword>